<protein>
    <submittedName>
        <fullName evidence="1">MarR family transcriptional regulator</fullName>
    </submittedName>
</protein>
<comment type="caution">
    <text evidence="1">The sequence shown here is derived from an EMBL/GenBank/DDBJ whole genome shotgun (WGS) entry which is preliminary data.</text>
</comment>
<gene>
    <name evidence="1" type="ORF">rsdtw13_35570</name>
</gene>
<reference evidence="1" key="1">
    <citation type="journal article" date="2025" name="Int. J. Syst. Evol. Microbiol.">
        <title>Inconstantimicrobium mannanitabidum sp. nov., a novel member of the family Clostridiaceae isolated from anoxic soil under the treatment of reductive soil disinfestation.</title>
        <authorList>
            <person name="Ueki A."/>
            <person name="Tonouchi A."/>
            <person name="Honma S."/>
            <person name="Kaku N."/>
            <person name="Ueki K."/>
        </authorList>
    </citation>
    <scope>NUCLEOTIDE SEQUENCE</scope>
    <source>
        <strain evidence="1">TW13</strain>
    </source>
</reference>
<accession>A0ACB5RGU4</accession>
<sequence>MQNNDTEQLYYLFERVIKLKFNRAFVLCDDIGIHPGQNHMLSFLYKHEGQSQKQIADMINIKPSTVTIMIKKMEKANLVKRIPDEMDQRVIRVYLSDEGRIICKKLLEVNNQIQEECLKDFDEQEIEELHKLLSKVKNNLEQFEDEKLFKEKMQKHMECHHGAKEEDN</sequence>
<dbReference type="EMBL" id="BROD01000001">
    <property type="protein sequence ID" value="GKX68299.1"/>
    <property type="molecule type" value="Genomic_DNA"/>
</dbReference>
<evidence type="ECO:0000313" key="2">
    <source>
        <dbReference type="Proteomes" id="UP001058074"/>
    </source>
</evidence>
<organism evidence="1 2">
    <name type="scientific">Inconstantimicrobium mannanitabidum</name>
    <dbReference type="NCBI Taxonomy" id="1604901"/>
    <lineage>
        <taxon>Bacteria</taxon>
        <taxon>Bacillati</taxon>
        <taxon>Bacillota</taxon>
        <taxon>Clostridia</taxon>
        <taxon>Eubacteriales</taxon>
        <taxon>Clostridiaceae</taxon>
        <taxon>Inconstantimicrobium</taxon>
    </lineage>
</organism>
<evidence type="ECO:0000313" key="1">
    <source>
        <dbReference type="EMBL" id="GKX68299.1"/>
    </source>
</evidence>
<keyword evidence="2" id="KW-1185">Reference proteome</keyword>
<dbReference type="Proteomes" id="UP001058074">
    <property type="component" value="Unassembled WGS sequence"/>
</dbReference>
<name>A0ACB5RGU4_9CLOT</name>
<proteinExistence type="predicted"/>